<dbReference type="Proteomes" id="UP000190896">
    <property type="component" value="Unassembled WGS sequence"/>
</dbReference>
<evidence type="ECO:0000313" key="3">
    <source>
        <dbReference type="Proteomes" id="UP000190896"/>
    </source>
</evidence>
<dbReference type="InterPro" id="IPR035919">
    <property type="entry name" value="EAL_sf"/>
</dbReference>
<dbReference type="PROSITE" id="PS50883">
    <property type="entry name" value="EAL"/>
    <property type="match status" value="1"/>
</dbReference>
<evidence type="ECO:0000313" key="2">
    <source>
        <dbReference type="EMBL" id="OOZ36416.1"/>
    </source>
</evidence>
<dbReference type="Gene3D" id="3.20.20.450">
    <property type="entry name" value="EAL domain"/>
    <property type="match status" value="1"/>
</dbReference>
<dbReference type="SUPFAM" id="SSF141868">
    <property type="entry name" value="EAL domain-like"/>
    <property type="match status" value="1"/>
</dbReference>
<organism evidence="2 3">
    <name type="scientific">Solemya velesiana gill symbiont</name>
    <dbReference type="NCBI Taxonomy" id="1918948"/>
    <lineage>
        <taxon>Bacteria</taxon>
        <taxon>Pseudomonadati</taxon>
        <taxon>Pseudomonadota</taxon>
        <taxon>Gammaproteobacteria</taxon>
        <taxon>sulfur-oxidizing symbionts</taxon>
    </lineage>
</organism>
<proteinExistence type="predicted"/>
<accession>A0A1T2KUM4</accession>
<sequence>MGTPSAIVSAAAEAYEKARLIGENSFALSKDSSNARSKDEWRALVDDVVIEQRFEIEQIEQAYALAGDQAGSLVFEEAVSKVYDEAGEALPIGTFVAVAEDTGNISLFDMNVLKRVVKHIKESQLVHDIAVNLSFSSMSDTAFRSELYGLLTENSDAAAHLVFSVTAYSAAKDFEVFKSFINLVHRCGSKVIMKRFEARFVSLELNPACSLEIPSMDASGRKDAPFS</sequence>
<name>A0A1T2KUM4_9GAMM</name>
<evidence type="ECO:0000259" key="1">
    <source>
        <dbReference type="PROSITE" id="PS50883"/>
    </source>
</evidence>
<gene>
    <name evidence="2" type="ORF">BOW51_07235</name>
</gene>
<feature type="domain" description="EAL" evidence="1">
    <location>
        <begin position="38"/>
        <end position="227"/>
    </location>
</feature>
<protein>
    <recommendedName>
        <fullName evidence="1">EAL domain-containing protein</fullName>
    </recommendedName>
</protein>
<dbReference type="RefSeq" id="WP_172838816.1">
    <property type="nucleotide sequence ID" value="NZ_MPRJ01000040.1"/>
</dbReference>
<comment type="caution">
    <text evidence="2">The sequence shown here is derived from an EMBL/GenBank/DDBJ whole genome shotgun (WGS) entry which is preliminary data.</text>
</comment>
<dbReference type="InterPro" id="IPR001633">
    <property type="entry name" value="EAL_dom"/>
</dbReference>
<dbReference type="Pfam" id="PF00563">
    <property type="entry name" value="EAL"/>
    <property type="match status" value="1"/>
</dbReference>
<reference evidence="2 3" key="1">
    <citation type="submission" date="2016-11" db="EMBL/GenBank/DDBJ databases">
        <title>Mixed transmission modes and dynamic genome evolution in an obligate animal-bacterial symbiosis.</title>
        <authorList>
            <person name="Russell S.L."/>
            <person name="Corbett-Detig R.B."/>
            <person name="Cavanaugh C.M."/>
        </authorList>
    </citation>
    <scope>NUCLEOTIDE SEQUENCE [LARGE SCALE GENOMIC DNA]</scope>
    <source>
        <strain evidence="2">Se-Cadez</strain>
    </source>
</reference>
<dbReference type="AlphaFoldDB" id="A0A1T2KUM4"/>
<dbReference type="EMBL" id="MPRJ01000040">
    <property type="protein sequence ID" value="OOZ36416.1"/>
    <property type="molecule type" value="Genomic_DNA"/>
</dbReference>
<keyword evidence="3" id="KW-1185">Reference proteome</keyword>